<feature type="region of interest" description="Disordered" evidence="1">
    <location>
        <begin position="1"/>
        <end position="21"/>
    </location>
</feature>
<evidence type="ECO:0000313" key="2">
    <source>
        <dbReference type="EMBL" id="WRQ86765.1"/>
    </source>
</evidence>
<accession>A0ABZ1C5X9</accession>
<proteinExistence type="predicted"/>
<reference evidence="2 3" key="2">
    <citation type="submission" date="2023-12" db="EMBL/GenBank/DDBJ databases">
        <title>Description of an unclassified Opitutus bacterium of Verrucomicrobiota.</title>
        <authorList>
            <person name="Zhang D.-F."/>
        </authorList>
    </citation>
    <scope>NUCLEOTIDE SEQUENCE [LARGE SCALE GENOMIC DNA]</scope>
    <source>
        <strain evidence="2 3">WL0086</strain>
    </source>
</reference>
<protein>
    <recommendedName>
        <fullName evidence="4">HEAT repeat domain-containing protein</fullName>
    </recommendedName>
</protein>
<gene>
    <name evidence="2" type="ORF">K1X11_018285</name>
</gene>
<evidence type="ECO:0008006" key="4">
    <source>
        <dbReference type="Google" id="ProtNLM"/>
    </source>
</evidence>
<dbReference type="RefSeq" id="WP_221030601.1">
    <property type="nucleotide sequence ID" value="NZ_CP139781.1"/>
</dbReference>
<dbReference type="Proteomes" id="UP000738431">
    <property type="component" value="Chromosome"/>
</dbReference>
<keyword evidence="3" id="KW-1185">Reference proteome</keyword>
<name>A0ABZ1C5X9_9BACT</name>
<evidence type="ECO:0000313" key="3">
    <source>
        <dbReference type="Proteomes" id="UP000738431"/>
    </source>
</evidence>
<dbReference type="EMBL" id="CP139781">
    <property type="protein sequence ID" value="WRQ86765.1"/>
    <property type="molecule type" value="Genomic_DNA"/>
</dbReference>
<evidence type="ECO:0000256" key="1">
    <source>
        <dbReference type="SAM" id="MobiDB-lite"/>
    </source>
</evidence>
<organism evidence="2 3">
    <name type="scientific">Actomonas aquatica</name>
    <dbReference type="NCBI Taxonomy" id="2866162"/>
    <lineage>
        <taxon>Bacteria</taxon>
        <taxon>Pseudomonadati</taxon>
        <taxon>Verrucomicrobiota</taxon>
        <taxon>Opitutia</taxon>
        <taxon>Opitutales</taxon>
        <taxon>Opitutaceae</taxon>
        <taxon>Actomonas</taxon>
    </lineage>
</organism>
<sequence>MGKRAKPELSAAELKRKGVPAPQSGLERAMLEGYKEDMMAFMDAHPAALAEAIMLAPTDRQPYAWRAAWLINTRMEDNDARVRPAIDGLLAALPERADGHQREILRILTRMDLNDEQEGTLFNHTVAFWEDVRKKPALRWFAIRFILQMLAKYPDLEGEVKVLTQRPYLQPLSPGVRRSVERMLAKVFG</sequence>
<reference evidence="2 3" key="1">
    <citation type="submission" date="2021-08" db="EMBL/GenBank/DDBJ databases">
        <authorList>
            <person name="Zhang D."/>
            <person name="Zhang A."/>
            <person name="Wang L."/>
        </authorList>
    </citation>
    <scope>NUCLEOTIDE SEQUENCE [LARGE SCALE GENOMIC DNA]</scope>
    <source>
        <strain evidence="2 3">WL0086</strain>
    </source>
</reference>